<protein>
    <recommendedName>
        <fullName evidence="3">CarboxypepD_reg-like domain-containing protein</fullName>
    </recommendedName>
</protein>
<dbReference type="STRING" id="926562.Oweho_1239"/>
<evidence type="ECO:0000313" key="2">
    <source>
        <dbReference type="Proteomes" id="UP000005631"/>
    </source>
</evidence>
<reference evidence="1 2" key="1">
    <citation type="journal article" date="2012" name="Stand. Genomic Sci.">
        <title>Genome sequence of the orange-pigmented seawater bacterium Owenweeksia hongkongensis type strain (UST20020801(T)).</title>
        <authorList>
            <person name="Riedel T."/>
            <person name="Held B."/>
            <person name="Nolan M."/>
            <person name="Lucas S."/>
            <person name="Lapidus A."/>
            <person name="Tice H."/>
            <person name="Del Rio T.G."/>
            <person name="Cheng J.F."/>
            <person name="Han C."/>
            <person name="Tapia R."/>
            <person name="Goodwin L.A."/>
            <person name="Pitluck S."/>
            <person name="Liolios K."/>
            <person name="Mavromatis K."/>
            <person name="Pagani I."/>
            <person name="Ivanova N."/>
            <person name="Mikhailova N."/>
            <person name="Pati A."/>
            <person name="Chen A."/>
            <person name="Palaniappan K."/>
            <person name="Rohde M."/>
            <person name="Tindall B.J."/>
            <person name="Detter J.C."/>
            <person name="Goker M."/>
            <person name="Woyke T."/>
            <person name="Bristow J."/>
            <person name="Eisen J.A."/>
            <person name="Markowitz V."/>
            <person name="Hugenholtz P."/>
            <person name="Klenk H.P."/>
            <person name="Kyrpides N.C."/>
        </authorList>
    </citation>
    <scope>NUCLEOTIDE SEQUENCE</scope>
    <source>
        <strain evidence="2">DSM 17368 / JCM 12287 / NRRL B-23963</strain>
    </source>
</reference>
<keyword evidence="2" id="KW-1185">Reference proteome</keyword>
<dbReference type="AlphaFoldDB" id="G8R654"/>
<dbReference type="SUPFAM" id="SSF49464">
    <property type="entry name" value="Carboxypeptidase regulatory domain-like"/>
    <property type="match status" value="1"/>
</dbReference>
<evidence type="ECO:0000313" key="1">
    <source>
        <dbReference type="EMBL" id="AEV32244.1"/>
    </source>
</evidence>
<gene>
    <name evidence="1" type="ordered locus">Oweho_1239</name>
</gene>
<dbReference type="Proteomes" id="UP000005631">
    <property type="component" value="Chromosome"/>
</dbReference>
<dbReference type="HOGENOM" id="CLU_074777_0_0_10"/>
<dbReference type="Gene3D" id="2.60.40.1120">
    <property type="entry name" value="Carboxypeptidase-like, regulatory domain"/>
    <property type="match status" value="1"/>
</dbReference>
<name>G8R654_OWEHD</name>
<dbReference type="eggNOG" id="COG1629">
    <property type="taxonomic scope" value="Bacteria"/>
</dbReference>
<dbReference type="EMBL" id="CP003156">
    <property type="protein sequence ID" value="AEV32244.1"/>
    <property type="molecule type" value="Genomic_DNA"/>
</dbReference>
<sequence>MGDQFKLSINNPCHQNFDGFKPTNAGGFCNSCQKEVIDFSKMSKPDIIGYFKNPKKETCGRLTQNQLKEEYSHIPILKSESNFLAHGAGLVGVSILSILPFSSTQAQQPDVSTTLQIENGEGSKVDVPNKIDQIDNLLSGVVTDAKTGETIPFANVWLKGSRNGASTDFDGRFKFPVPLTIGDVLVISFTGYQTQEYTITNETNLDVKLEIDLRESEVVFMGEVSIEQVYKSERTLWQKLKSFFI</sequence>
<dbReference type="InterPro" id="IPR008969">
    <property type="entry name" value="CarboxyPept-like_regulatory"/>
</dbReference>
<dbReference type="Pfam" id="PF13715">
    <property type="entry name" value="CarbopepD_reg_2"/>
    <property type="match status" value="1"/>
</dbReference>
<evidence type="ECO:0008006" key="3">
    <source>
        <dbReference type="Google" id="ProtNLM"/>
    </source>
</evidence>
<dbReference type="OrthoDB" id="7432683at2"/>
<proteinExistence type="predicted"/>
<dbReference type="KEGG" id="oho:Oweho_1239"/>
<organism evidence="1 2">
    <name type="scientific">Owenweeksia hongkongensis (strain DSM 17368 / CIP 108786 / JCM 12287 / NRRL B-23963 / UST20020801)</name>
    <dbReference type="NCBI Taxonomy" id="926562"/>
    <lineage>
        <taxon>Bacteria</taxon>
        <taxon>Pseudomonadati</taxon>
        <taxon>Bacteroidota</taxon>
        <taxon>Flavobacteriia</taxon>
        <taxon>Flavobacteriales</taxon>
        <taxon>Owenweeksiaceae</taxon>
        <taxon>Owenweeksia</taxon>
    </lineage>
</organism>
<accession>G8R654</accession>
<dbReference type="RefSeq" id="WP_014201604.1">
    <property type="nucleotide sequence ID" value="NC_016599.1"/>
</dbReference>